<proteinExistence type="predicted"/>
<comment type="caution">
    <text evidence="1">The sequence shown here is derived from an EMBL/GenBank/DDBJ whole genome shotgun (WGS) entry which is preliminary data.</text>
</comment>
<dbReference type="EMBL" id="CM039427">
    <property type="protein sequence ID" value="KAI4354977.1"/>
    <property type="molecule type" value="Genomic_DNA"/>
</dbReference>
<name>A0ACB9Q4N2_BAUVA</name>
<keyword evidence="2" id="KW-1185">Reference proteome</keyword>
<evidence type="ECO:0000313" key="1">
    <source>
        <dbReference type="EMBL" id="KAI4354977.1"/>
    </source>
</evidence>
<reference evidence="1 2" key="1">
    <citation type="journal article" date="2022" name="DNA Res.">
        <title>Chromosomal-level genome assembly of the orchid tree Bauhinia variegata (Leguminosae; Cercidoideae) supports the allotetraploid origin hypothesis of Bauhinia.</title>
        <authorList>
            <person name="Zhong Y."/>
            <person name="Chen Y."/>
            <person name="Zheng D."/>
            <person name="Pang J."/>
            <person name="Liu Y."/>
            <person name="Luo S."/>
            <person name="Meng S."/>
            <person name="Qian L."/>
            <person name="Wei D."/>
            <person name="Dai S."/>
            <person name="Zhou R."/>
        </authorList>
    </citation>
    <scope>NUCLEOTIDE SEQUENCE [LARGE SCALE GENOMIC DNA]</scope>
    <source>
        <strain evidence="1">BV-YZ2020</strain>
    </source>
</reference>
<protein>
    <submittedName>
        <fullName evidence="1">Uncharacterized protein</fullName>
    </submittedName>
</protein>
<gene>
    <name evidence="1" type="ORF">L6164_003796</name>
</gene>
<organism evidence="1 2">
    <name type="scientific">Bauhinia variegata</name>
    <name type="common">Purple orchid tree</name>
    <name type="synonym">Phanera variegata</name>
    <dbReference type="NCBI Taxonomy" id="167791"/>
    <lineage>
        <taxon>Eukaryota</taxon>
        <taxon>Viridiplantae</taxon>
        <taxon>Streptophyta</taxon>
        <taxon>Embryophyta</taxon>
        <taxon>Tracheophyta</taxon>
        <taxon>Spermatophyta</taxon>
        <taxon>Magnoliopsida</taxon>
        <taxon>eudicotyledons</taxon>
        <taxon>Gunneridae</taxon>
        <taxon>Pentapetalae</taxon>
        <taxon>rosids</taxon>
        <taxon>fabids</taxon>
        <taxon>Fabales</taxon>
        <taxon>Fabaceae</taxon>
        <taxon>Cercidoideae</taxon>
        <taxon>Cercideae</taxon>
        <taxon>Bauhiniinae</taxon>
        <taxon>Bauhinia</taxon>
    </lineage>
</organism>
<sequence length="200" mass="22060">MLGSGTNMITTIIGFGMSATFIVFVCTRIICGRLRRSVESRALFEIESRADIEQPEHHVNAAEPVLVAAIPTMKFNQEAFSSIEDTQCVICLAEYKEREVLRIMPKCGHSFHLSCIDMWLRKQSTCPVCRLPLQNSSETKHVRPVSVTFSAGHSLEESQSSEGNAGSESHVEPIHSNSLQPASGESHIEPISSNPFQQTS</sequence>
<accession>A0ACB9Q4N2</accession>
<dbReference type="Proteomes" id="UP000828941">
    <property type="component" value="Chromosome 2"/>
</dbReference>
<evidence type="ECO:0000313" key="2">
    <source>
        <dbReference type="Proteomes" id="UP000828941"/>
    </source>
</evidence>